<feature type="region of interest" description="Disordered" evidence="1">
    <location>
        <begin position="233"/>
        <end position="473"/>
    </location>
</feature>
<accession>A0AAD6IQV4</accession>
<feature type="region of interest" description="Disordered" evidence="1">
    <location>
        <begin position="173"/>
        <end position="210"/>
    </location>
</feature>
<feature type="compositionally biased region" description="Polar residues" evidence="1">
    <location>
        <begin position="249"/>
        <end position="259"/>
    </location>
</feature>
<dbReference type="Proteomes" id="UP001219568">
    <property type="component" value="Unassembled WGS sequence"/>
</dbReference>
<protein>
    <submittedName>
        <fullName evidence="2">Uncharacterized protein</fullName>
    </submittedName>
</protein>
<organism evidence="2 3">
    <name type="scientific">Penicillium canescens</name>
    <dbReference type="NCBI Taxonomy" id="5083"/>
    <lineage>
        <taxon>Eukaryota</taxon>
        <taxon>Fungi</taxon>
        <taxon>Dikarya</taxon>
        <taxon>Ascomycota</taxon>
        <taxon>Pezizomycotina</taxon>
        <taxon>Eurotiomycetes</taxon>
        <taxon>Eurotiomycetidae</taxon>
        <taxon>Eurotiales</taxon>
        <taxon>Aspergillaceae</taxon>
        <taxon>Penicillium</taxon>
    </lineage>
</organism>
<sequence length="593" mass="65498">MNSTNSMQRRLALHSATKSDDLRESWKMAEAWKTKNDENVPDPLMPEQTKGNVSGLPKSAHGAQGSETNTLPRDLDREQFSAALKHDRKSVPVTDYSLERLTRNDGSYRAATMPTSKISTQADLLQHGLPTLKVSTARQLQAIPPPETLESASSSPAASTYHPLQLAHANSTGDLVKPGRLEPNSHTQPKIYKSSPLALNPANTDDVAQRNSRIPKASTMPSLHANASQLARHPLQRLQPDDARGRSRLPTSSGPIQQSRFKENFHEGPNSPEPPQIPIKSERRSQDSWRQSTASTDNVLPHTPRDDSAPFNVAVRSPFHAGNSSPDEQSHSSTDKENRRTSTNLADGSYSVPARSPRRTSYNSNDTSGNQDKHRGPGGFIPGHNRTPSYTSSHDEHSNYDTADEDAPESPELHLNSLTRVDTKPEATAEATTQDLPASRMPQPGSQPDTPPLRNGPISILKRRSQKNKSPRKPQTIAKIFVICCRCKYWQDMPSEVYARLACPERLGTESKLGRSRSKKPNVLIPDHTGSRRLSGSRQFGNLSISHSSQGMPDLRPAPLLPHKVTCCWCGHNMSRSCCEGWTTVVEMRERHH</sequence>
<feature type="compositionally biased region" description="Basic residues" evidence="1">
    <location>
        <begin position="461"/>
        <end position="472"/>
    </location>
</feature>
<feature type="compositionally biased region" description="Basic and acidic residues" evidence="1">
    <location>
        <begin position="17"/>
        <end position="38"/>
    </location>
</feature>
<keyword evidence="3" id="KW-1185">Reference proteome</keyword>
<feature type="compositionally biased region" description="Polar residues" evidence="1">
    <location>
        <begin position="532"/>
        <end position="551"/>
    </location>
</feature>
<comment type="caution">
    <text evidence="2">The sequence shown here is derived from an EMBL/GenBank/DDBJ whole genome shotgun (WGS) entry which is preliminary data.</text>
</comment>
<feature type="compositionally biased region" description="Polar residues" evidence="1">
    <location>
        <begin position="288"/>
        <end position="298"/>
    </location>
</feature>
<feature type="compositionally biased region" description="Polar residues" evidence="1">
    <location>
        <begin position="359"/>
        <end position="370"/>
    </location>
</feature>
<proteinExistence type="predicted"/>
<gene>
    <name evidence="2" type="ORF">N7460_001072</name>
</gene>
<reference evidence="2" key="2">
    <citation type="submission" date="2023-01" db="EMBL/GenBank/DDBJ databases">
        <authorList>
            <person name="Petersen C."/>
        </authorList>
    </citation>
    <scope>NUCLEOTIDE SEQUENCE</scope>
    <source>
        <strain evidence="2">IBT 15450</strain>
    </source>
</reference>
<evidence type="ECO:0000313" key="3">
    <source>
        <dbReference type="Proteomes" id="UP001219568"/>
    </source>
</evidence>
<reference evidence="2" key="1">
    <citation type="journal article" date="2023" name="IMA Fungus">
        <title>Comparative genomic study of the Penicillium genus elucidates a diverse pangenome and 15 lateral gene transfer events.</title>
        <authorList>
            <person name="Petersen C."/>
            <person name="Sorensen T."/>
            <person name="Nielsen M.R."/>
            <person name="Sondergaard T.E."/>
            <person name="Sorensen J.L."/>
            <person name="Fitzpatrick D.A."/>
            <person name="Frisvad J.C."/>
            <person name="Nielsen K.L."/>
        </authorList>
    </citation>
    <scope>NUCLEOTIDE SEQUENCE</scope>
    <source>
        <strain evidence="2">IBT 15450</strain>
    </source>
</reference>
<dbReference type="EMBL" id="JAQJZL010000001">
    <property type="protein sequence ID" value="KAJ6057798.1"/>
    <property type="molecule type" value="Genomic_DNA"/>
</dbReference>
<feature type="region of interest" description="Disordered" evidence="1">
    <location>
        <begin position="1"/>
        <end position="71"/>
    </location>
</feature>
<feature type="region of interest" description="Disordered" evidence="1">
    <location>
        <begin position="510"/>
        <end position="552"/>
    </location>
</feature>
<evidence type="ECO:0000313" key="2">
    <source>
        <dbReference type="EMBL" id="KAJ6057798.1"/>
    </source>
</evidence>
<evidence type="ECO:0000256" key="1">
    <source>
        <dbReference type="SAM" id="MobiDB-lite"/>
    </source>
</evidence>
<name>A0AAD6IQV4_PENCN</name>
<feature type="compositionally biased region" description="Basic and acidic residues" evidence="1">
    <location>
        <begin position="328"/>
        <end position="340"/>
    </location>
</feature>
<dbReference type="AlphaFoldDB" id="A0AAD6IQV4"/>